<dbReference type="Gene3D" id="1.10.357.10">
    <property type="entry name" value="Tetracycline Repressor, domain 2"/>
    <property type="match status" value="1"/>
</dbReference>
<name>A0ABY5BS56_9LACO</name>
<evidence type="ECO:0000313" key="5">
    <source>
        <dbReference type="Proteomes" id="UP001057025"/>
    </source>
</evidence>
<keyword evidence="5" id="KW-1185">Reference proteome</keyword>
<evidence type="ECO:0000256" key="1">
    <source>
        <dbReference type="ARBA" id="ARBA00023125"/>
    </source>
</evidence>
<dbReference type="RefSeq" id="WP_252796601.1">
    <property type="nucleotide sequence ID" value="NZ_CP097118.1"/>
</dbReference>
<evidence type="ECO:0000313" key="4">
    <source>
        <dbReference type="EMBL" id="USS87303.1"/>
    </source>
</evidence>
<organism evidence="4 5">
    <name type="scientific">Fructilactobacillus hinvesii</name>
    <dbReference type="NCBI Taxonomy" id="2940300"/>
    <lineage>
        <taxon>Bacteria</taxon>
        <taxon>Bacillati</taxon>
        <taxon>Bacillota</taxon>
        <taxon>Bacilli</taxon>
        <taxon>Lactobacillales</taxon>
        <taxon>Lactobacillaceae</taxon>
        <taxon>Fructilactobacillus</taxon>
    </lineage>
</organism>
<dbReference type="PANTHER" id="PTHR43479">
    <property type="entry name" value="ACREF/ENVCD OPERON REPRESSOR-RELATED"/>
    <property type="match status" value="1"/>
</dbReference>
<sequence length="173" mass="20279">MATDRRVVKTRTAIASSFKRLLESTDLENITIKMICDEANIGRKTFYLHFADKYELMDQFLNFHLKHLFAACQGLQPDNVEGKALIWLQFFQENQHFFASLFKSSSSYLFRKKFNDFTRQSLIDKNLDLDSTEVDFIDYGIDGLMEELVVENNFTDLPVLAHRIATILMKFYH</sequence>
<dbReference type="InterPro" id="IPR001647">
    <property type="entry name" value="HTH_TetR"/>
</dbReference>
<accession>A0ABY5BS56</accession>
<keyword evidence="1 2" id="KW-0238">DNA-binding</keyword>
<dbReference type="Pfam" id="PF00440">
    <property type="entry name" value="TetR_N"/>
    <property type="match status" value="1"/>
</dbReference>
<feature type="domain" description="HTH tetR-type" evidence="3">
    <location>
        <begin position="8"/>
        <end position="68"/>
    </location>
</feature>
<gene>
    <name evidence="4" type="ORF">M3M39_04055</name>
</gene>
<dbReference type="PANTHER" id="PTHR43479:SF7">
    <property type="entry name" value="TETR-FAMILY TRANSCRIPTIONAL REGULATOR"/>
    <property type="match status" value="1"/>
</dbReference>
<proteinExistence type="predicted"/>
<evidence type="ECO:0000259" key="3">
    <source>
        <dbReference type="PROSITE" id="PS50977"/>
    </source>
</evidence>
<reference evidence="4" key="1">
    <citation type="submission" date="2022-05" db="EMBL/GenBank/DDBJ databases">
        <authorList>
            <person name="Oliphant S.A."/>
            <person name="Watson-Haigh N.S."/>
            <person name="Sumby K.M."/>
            <person name="Gardner J.M."/>
            <person name="Jiranek V."/>
        </authorList>
    </citation>
    <scope>NUCLEOTIDE SEQUENCE</scope>
    <source>
        <strain evidence="4">KI11_C11</strain>
    </source>
</reference>
<dbReference type="Proteomes" id="UP001057025">
    <property type="component" value="Chromosome"/>
</dbReference>
<evidence type="ECO:0000256" key="2">
    <source>
        <dbReference type="PROSITE-ProRule" id="PRU00335"/>
    </source>
</evidence>
<dbReference type="SUPFAM" id="SSF46689">
    <property type="entry name" value="Homeodomain-like"/>
    <property type="match status" value="1"/>
</dbReference>
<dbReference type="InterPro" id="IPR050624">
    <property type="entry name" value="HTH-type_Tx_Regulator"/>
</dbReference>
<dbReference type="PROSITE" id="PS50977">
    <property type="entry name" value="HTH_TETR_2"/>
    <property type="match status" value="1"/>
</dbReference>
<protein>
    <submittedName>
        <fullName evidence="4">TetR/AcrR family transcriptional regulator</fullName>
    </submittedName>
</protein>
<dbReference type="EMBL" id="CP097118">
    <property type="protein sequence ID" value="USS87303.1"/>
    <property type="molecule type" value="Genomic_DNA"/>
</dbReference>
<feature type="DNA-binding region" description="H-T-H motif" evidence="2">
    <location>
        <begin position="31"/>
        <end position="50"/>
    </location>
</feature>
<dbReference type="InterPro" id="IPR009057">
    <property type="entry name" value="Homeodomain-like_sf"/>
</dbReference>